<dbReference type="GO" id="GO:0016787">
    <property type="term" value="F:hydrolase activity"/>
    <property type="evidence" value="ECO:0007669"/>
    <property type="project" value="UniProtKB-UniRule"/>
</dbReference>
<evidence type="ECO:0000313" key="14">
    <source>
        <dbReference type="EMBL" id="MBU3844035.1"/>
    </source>
</evidence>
<evidence type="ECO:0000256" key="9">
    <source>
        <dbReference type="ARBA" id="ARBA00048988"/>
    </source>
</evidence>
<evidence type="ECO:0000256" key="11">
    <source>
        <dbReference type="SAM" id="MobiDB-lite"/>
    </source>
</evidence>
<dbReference type="Gene3D" id="1.10.486.10">
    <property type="entry name" value="PCRA, domain 4"/>
    <property type="match status" value="2"/>
</dbReference>
<dbReference type="GO" id="GO:0005524">
    <property type="term" value="F:ATP binding"/>
    <property type="evidence" value="ECO:0007669"/>
    <property type="project" value="UniProtKB-UniRule"/>
</dbReference>
<evidence type="ECO:0000259" key="13">
    <source>
        <dbReference type="PROSITE" id="PS51217"/>
    </source>
</evidence>
<evidence type="ECO:0000256" key="4">
    <source>
        <dbReference type="ARBA" id="ARBA00022806"/>
    </source>
</evidence>
<dbReference type="Pfam" id="PF13361">
    <property type="entry name" value="UvrD_C"/>
    <property type="match status" value="1"/>
</dbReference>
<dbReference type="InterPro" id="IPR014016">
    <property type="entry name" value="UvrD-like_ATP-bd"/>
</dbReference>
<dbReference type="AlphaFoldDB" id="A0A948TFD2"/>
<sequence>MAATALIDGLNEQQRDIVFAPLQDILVVAGAGTGKTRVLVSRIAYMVDVMQYRPYNIVAMTFTNKAAQEMGERLQQIFGWDNNEGMWINTFHSFCYRLLRRYYQEAMLPENFSLISTSDQESIMRHFYESFGFKSGPSSDLAKMNLDPRSIIKRIMYLKDEGMRTVDEDEAECQEALENFDQIFSKYRYSENKLFCLLFRVYELLCAKAGVVDFADLINKVIALLRDNTQLRTKLQQRFRYICVDEFQDTNLPQYQLLMLLKSKHNHLFLVGDDDQSIYGWRGARVENLEDISRDLPDITIYALTINYRSTRNILNFSNALISINQGRLINKFLVNESNFQRLKAVDMLLLQKLFIDNSNQEKLQQALLQSRWQQYASLDLNLLQSISPQNREDMLQYLVQKNLLPYEDVAARDEARWANLARGQLEYPLPIAEKLIAPCLQEDQEAPLVTMSKYPGGRGQDGKVVLGLIKSLHDKYELAYDDIAVLYRKNSLSSEIETELANANIKYQIYGGIKFYERAEILAVMGYLRLIVNAKDNAAFNRVVNLPRRGIGPARLSQLAEFATMMGLSYYEALLHLLTAPEYAAQRKTFKVFKPFVELIEGLKREVPHYQLDAFVQKVIGDSGLLAHFIAQDQADKSARIGKSREDNLQQLVLNAATFIAKEVLVGDESDRIRDAVVKPFASAASSSSSSDATAPYSEPPSELHADADPAVVAAVAETVADKTARKELKSTRKSKTQQPEQPVLQTALEQQIESEVDAEILQPQFAADLPLLMGAEHGAAAATVLTPETVAVASAAAPATDAALDAKAEVAGSTEGVTDGDADAAASAEDEFADIMPSIDLASLSRREQLAVFVANATLASSAEQNEKGNLDRGKGVQLMTIHASKGLEFPAVIVMDCENTMMPSTWTIENPQQIEEERRLAYVAFTRARKYLMVTFASNRFDFTSGRMVSTGASVFLHEIVQVFQDAGVKGKLPYGVHLLSYEDVMSAGS</sequence>
<feature type="binding site" evidence="10">
    <location>
        <begin position="29"/>
        <end position="36"/>
    </location>
    <ligand>
        <name>ATP</name>
        <dbReference type="ChEBI" id="CHEBI:30616"/>
    </ligand>
</feature>
<comment type="catalytic activity">
    <reaction evidence="9">
        <text>ATP + H2O = ADP + phosphate + H(+)</text>
        <dbReference type="Rhea" id="RHEA:13065"/>
        <dbReference type="ChEBI" id="CHEBI:15377"/>
        <dbReference type="ChEBI" id="CHEBI:15378"/>
        <dbReference type="ChEBI" id="CHEBI:30616"/>
        <dbReference type="ChEBI" id="CHEBI:43474"/>
        <dbReference type="ChEBI" id="CHEBI:456216"/>
        <dbReference type="EC" id="5.6.2.4"/>
    </reaction>
</comment>
<evidence type="ECO:0000313" key="15">
    <source>
        <dbReference type="Proteomes" id="UP000733611"/>
    </source>
</evidence>
<feature type="region of interest" description="Disordered" evidence="11">
    <location>
        <begin position="725"/>
        <end position="745"/>
    </location>
</feature>
<evidence type="ECO:0000256" key="10">
    <source>
        <dbReference type="PROSITE-ProRule" id="PRU00560"/>
    </source>
</evidence>
<evidence type="ECO:0000256" key="2">
    <source>
        <dbReference type="ARBA" id="ARBA00022741"/>
    </source>
</evidence>
<evidence type="ECO:0000256" key="6">
    <source>
        <dbReference type="ARBA" id="ARBA00023235"/>
    </source>
</evidence>
<dbReference type="PANTHER" id="PTHR11070">
    <property type="entry name" value="UVRD / RECB / PCRA DNA HELICASE FAMILY MEMBER"/>
    <property type="match status" value="1"/>
</dbReference>
<dbReference type="SUPFAM" id="SSF52540">
    <property type="entry name" value="P-loop containing nucleoside triphosphate hydrolases"/>
    <property type="match status" value="2"/>
</dbReference>
<dbReference type="GO" id="GO:0043138">
    <property type="term" value="F:3'-5' DNA helicase activity"/>
    <property type="evidence" value="ECO:0007669"/>
    <property type="project" value="UniProtKB-EC"/>
</dbReference>
<feature type="region of interest" description="Disordered" evidence="11">
    <location>
        <begin position="686"/>
        <end position="706"/>
    </location>
</feature>
<comment type="catalytic activity">
    <reaction evidence="7">
        <text>Couples ATP hydrolysis with the unwinding of duplex DNA by translocating in the 3'-5' direction.</text>
        <dbReference type="EC" id="5.6.2.4"/>
    </reaction>
</comment>
<dbReference type="PROSITE" id="PS51198">
    <property type="entry name" value="UVRD_HELICASE_ATP_BIND"/>
    <property type="match status" value="1"/>
</dbReference>
<gene>
    <name evidence="14" type="ORF">H9847_04075</name>
</gene>
<evidence type="ECO:0000259" key="12">
    <source>
        <dbReference type="PROSITE" id="PS51198"/>
    </source>
</evidence>
<keyword evidence="4 10" id="KW-0347">Helicase</keyword>
<keyword evidence="3 10" id="KW-0378">Hydrolase</keyword>
<reference evidence="14" key="1">
    <citation type="journal article" date="2021" name="PeerJ">
        <title>Extensive microbial diversity within the chicken gut microbiome revealed by metagenomics and culture.</title>
        <authorList>
            <person name="Gilroy R."/>
            <person name="Ravi A."/>
            <person name="Getino M."/>
            <person name="Pursley I."/>
            <person name="Horton D.L."/>
            <person name="Alikhan N.F."/>
            <person name="Baker D."/>
            <person name="Gharbi K."/>
            <person name="Hall N."/>
            <person name="Watson M."/>
            <person name="Adriaenssens E.M."/>
            <person name="Foster-Nyarko E."/>
            <person name="Jarju S."/>
            <person name="Secka A."/>
            <person name="Antonio M."/>
            <person name="Oren A."/>
            <person name="Chaudhuri R.R."/>
            <person name="La Ragione R."/>
            <person name="Hildebrand F."/>
            <person name="Pallen M.J."/>
        </authorList>
    </citation>
    <scope>NUCLEOTIDE SEQUENCE</scope>
    <source>
        <strain evidence="14">378</strain>
    </source>
</reference>
<dbReference type="InterPro" id="IPR027417">
    <property type="entry name" value="P-loop_NTPase"/>
</dbReference>
<protein>
    <recommendedName>
        <fullName evidence="8">DNA 3'-5' helicase</fullName>
        <ecNumber evidence="8">5.6.2.4</ecNumber>
    </recommendedName>
</protein>
<dbReference type="InterPro" id="IPR014017">
    <property type="entry name" value="DNA_helicase_UvrD-like_C"/>
</dbReference>
<dbReference type="InterPro" id="IPR013986">
    <property type="entry name" value="DExx_box_DNA_helicase_dom_sf"/>
</dbReference>
<name>A0A948TFD2_9GAMM</name>
<dbReference type="Proteomes" id="UP000733611">
    <property type="component" value="Unassembled WGS sequence"/>
</dbReference>
<proteinExistence type="inferred from homology"/>
<dbReference type="InterPro" id="IPR000212">
    <property type="entry name" value="DNA_helicase_UvrD/REP"/>
</dbReference>
<dbReference type="CDD" id="cd17932">
    <property type="entry name" value="DEXQc_UvrD"/>
    <property type="match status" value="1"/>
</dbReference>
<dbReference type="Gene3D" id="1.10.10.160">
    <property type="match status" value="1"/>
</dbReference>
<accession>A0A948TFD2</accession>
<evidence type="ECO:0000256" key="8">
    <source>
        <dbReference type="ARBA" id="ARBA00034808"/>
    </source>
</evidence>
<keyword evidence="6" id="KW-0413">Isomerase</keyword>
<dbReference type="PROSITE" id="PS51217">
    <property type="entry name" value="UVRD_HELICASE_CTER"/>
    <property type="match status" value="1"/>
</dbReference>
<dbReference type="Pfam" id="PF00580">
    <property type="entry name" value="UvrD-helicase"/>
    <property type="match status" value="1"/>
</dbReference>
<dbReference type="Gene3D" id="3.40.50.300">
    <property type="entry name" value="P-loop containing nucleotide triphosphate hydrolases"/>
    <property type="match status" value="3"/>
</dbReference>
<evidence type="ECO:0000256" key="5">
    <source>
        <dbReference type="ARBA" id="ARBA00022840"/>
    </source>
</evidence>
<keyword evidence="2 10" id="KW-0547">Nucleotide-binding</keyword>
<evidence type="ECO:0000256" key="1">
    <source>
        <dbReference type="ARBA" id="ARBA00009922"/>
    </source>
</evidence>
<dbReference type="GO" id="GO:0003677">
    <property type="term" value="F:DNA binding"/>
    <property type="evidence" value="ECO:0007669"/>
    <property type="project" value="InterPro"/>
</dbReference>
<keyword evidence="5 10" id="KW-0067">ATP-binding</keyword>
<comment type="similarity">
    <text evidence="1">Belongs to the helicase family. UvrD subfamily.</text>
</comment>
<evidence type="ECO:0000256" key="7">
    <source>
        <dbReference type="ARBA" id="ARBA00034617"/>
    </source>
</evidence>
<feature type="domain" description="UvrD-like helicase C-terminal" evidence="13">
    <location>
        <begin position="416"/>
        <end position="686"/>
    </location>
</feature>
<evidence type="ECO:0000256" key="3">
    <source>
        <dbReference type="ARBA" id="ARBA00022801"/>
    </source>
</evidence>
<comment type="caution">
    <text evidence="14">The sequence shown here is derived from an EMBL/GenBank/DDBJ whole genome shotgun (WGS) entry which is preliminary data.</text>
</comment>
<reference evidence="14" key="2">
    <citation type="submission" date="2021-04" db="EMBL/GenBank/DDBJ databases">
        <authorList>
            <person name="Gilroy R."/>
        </authorList>
    </citation>
    <scope>NUCLEOTIDE SEQUENCE</scope>
    <source>
        <strain evidence="14">378</strain>
    </source>
</reference>
<organism evidence="14 15">
    <name type="scientific">Candidatus Anaerobiospirillum pullicola</name>
    <dbReference type="NCBI Taxonomy" id="2838451"/>
    <lineage>
        <taxon>Bacteria</taxon>
        <taxon>Pseudomonadati</taxon>
        <taxon>Pseudomonadota</taxon>
        <taxon>Gammaproteobacteria</taxon>
        <taxon>Aeromonadales</taxon>
        <taxon>Succinivibrionaceae</taxon>
        <taxon>Anaerobiospirillum</taxon>
    </lineage>
</organism>
<dbReference type="EC" id="5.6.2.4" evidence="8"/>
<dbReference type="EMBL" id="JAHLFE010000077">
    <property type="protein sequence ID" value="MBU3844035.1"/>
    <property type="molecule type" value="Genomic_DNA"/>
</dbReference>
<feature type="domain" description="UvrD-like helicase ATP-binding" evidence="12">
    <location>
        <begin position="8"/>
        <end position="311"/>
    </location>
</feature>